<feature type="domain" description="DUF3868" evidence="1">
    <location>
        <begin position="20"/>
        <end position="104"/>
    </location>
</feature>
<accession>A0A5M8P5R1</accession>
<sequence length="533" mass="60313">MKFKYSSILSILVLLFGVSVFTSQSQEMSVQKRQFKFFQGNVVIDFTVDIDGRTFSKNSQWILTPIIAESSGKKMALPSLLVNGKTREKLYHRSLALNGVKKDKNIYGSLIVSNQSEHNIIEYQWSMPFEPWMKDASLTLLEDRCGCSLKLSLAELAESIGLGSAADKKREEIALAGEYKRLLAPYLELPVQAQWNYTYMPAVQFITPEKELVKKRDENGAAYLIFQVGKWDILPDLGNNKAELAKIDASVKYIVDEPQAHIQSMSIKAYASPEGAFESNLKLSENRAFALKNYIKQKYLIAGSIVSAEGMGEAWNDLRKLVEADTNIENKAEVLNIMRIEDIDAGREKKLMELSSGRPYNYMLENLFPLLRRVDYRFEYTIPPFTIKRGKELLKTKPVMLSVEEMYTIANTYAKGSSDFNKLFKTAVSVFPGNTVANLNAAAVAILENDYKIASDILKKYANEPSAWNNLALAYMHARLVNDAETYLLKAQQRGSIEAVQNRVALERMKVALAKYQEENADYELFTKIMNAQ</sequence>
<dbReference type="SUPFAM" id="SSF103088">
    <property type="entry name" value="OmpA-like"/>
    <property type="match status" value="1"/>
</dbReference>
<reference evidence="2 3" key="1">
    <citation type="submission" date="2019-03" db="EMBL/GenBank/DDBJ databases">
        <title>Single cell metagenomics reveals metabolic interactions within the superorganism composed of flagellate Streblomastix strix and complex community of Bacteroidetes bacteria on its surface.</title>
        <authorList>
            <person name="Treitli S.C."/>
            <person name="Kolisko M."/>
            <person name="Husnik F."/>
            <person name="Keeling P."/>
            <person name="Hampl V."/>
        </authorList>
    </citation>
    <scope>NUCLEOTIDE SEQUENCE [LARGE SCALE GENOMIC DNA]</scope>
    <source>
        <strain evidence="2">St1</strain>
    </source>
</reference>
<dbReference type="Pfam" id="PF12984">
    <property type="entry name" value="DUF3868"/>
    <property type="match status" value="1"/>
</dbReference>
<dbReference type="SUPFAM" id="SSF48452">
    <property type="entry name" value="TPR-like"/>
    <property type="match status" value="1"/>
</dbReference>
<dbReference type="AlphaFoldDB" id="A0A5M8P5R1"/>
<proteinExistence type="predicted"/>
<name>A0A5M8P5R1_9BACT</name>
<evidence type="ECO:0000313" key="2">
    <source>
        <dbReference type="EMBL" id="KAA6303606.1"/>
    </source>
</evidence>
<dbReference type="InterPro" id="IPR024480">
    <property type="entry name" value="DUF3868"/>
</dbReference>
<dbReference type="InterPro" id="IPR036737">
    <property type="entry name" value="OmpA-like_sf"/>
</dbReference>
<dbReference type="EMBL" id="SNRX01000001">
    <property type="protein sequence ID" value="KAA6303606.1"/>
    <property type="molecule type" value="Genomic_DNA"/>
</dbReference>
<comment type="caution">
    <text evidence="2">The sequence shown here is derived from an EMBL/GenBank/DDBJ whole genome shotgun (WGS) entry which is preliminary data.</text>
</comment>
<evidence type="ECO:0000259" key="1">
    <source>
        <dbReference type="Pfam" id="PF12984"/>
    </source>
</evidence>
<organism evidence="2 3">
    <name type="scientific">Candidatus Ordinivivax streblomastigis</name>
    <dbReference type="NCBI Taxonomy" id="2540710"/>
    <lineage>
        <taxon>Bacteria</taxon>
        <taxon>Pseudomonadati</taxon>
        <taxon>Bacteroidota</taxon>
        <taxon>Bacteroidia</taxon>
        <taxon>Bacteroidales</taxon>
        <taxon>Candidatus Ordinivivax</taxon>
    </lineage>
</organism>
<dbReference type="InterPro" id="IPR011990">
    <property type="entry name" value="TPR-like_helical_dom_sf"/>
</dbReference>
<dbReference type="Proteomes" id="UP000324575">
    <property type="component" value="Unassembled WGS sequence"/>
</dbReference>
<evidence type="ECO:0000313" key="3">
    <source>
        <dbReference type="Proteomes" id="UP000324575"/>
    </source>
</evidence>
<gene>
    <name evidence="2" type="ORF">EZS26_000157</name>
</gene>
<dbReference type="Gene3D" id="1.25.40.10">
    <property type="entry name" value="Tetratricopeptide repeat domain"/>
    <property type="match status" value="1"/>
</dbReference>
<protein>
    <recommendedName>
        <fullName evidence="1">DUF3868 domain-containing protein</fullName>
    </recommendedName>
</protein>
<dbReference type="Gene3D" id="3.30.1330.60">
    <property type="entry name" value="OmpA-like domain"/>
    <property type="match status" value="1"/>
</dbReference>